<protein>
    <submittedName>
        <fullName evidence="1">Uncharacterized protein</fullName>
    </submittedName>
</protein>
<dbReference type="EMBL" id="SOCQ01000002">
    <property type="protein sequence ID" value="TDV51548.1"/>
    <property type="molecule type" value="Genomic_DNA"/>
</dbReference>
<comment type="caution">
    <text evidence="1">The sequence shown here is derived from an EMBL/GenBank/DDBJ whole genome shotgun (WGS) entry which is preliminary data.</text>
</comment>
<evidence type="ECO:0000313" key="1">
    <source>
        <dbReference type="EMBL" id="TDV51548.1"/>
    </source>
</evidence>
<organism evidence="1 2">
    <name type="scientific">Pseudomonas helmanticensis</name>
    <dbReference type="NCBI Taxonomy" id="1471381"/>
    <lineage>
        <taxon>Bacteria</taxon>
        <taxon>Pseudomonadati</taxon>
        <taxon>Pseudomonadota</taxon>
        <taxon>Gammaproteobacteria</taxon>
        <taxon>Pseudomonadales</taxon>
        <taxon>Pseudomonadaceae</taxon>
        <taxon>Pseudomonas</taxon>
    </lineage>
</organism>
<gene>
    <name evidence="1" type="ORF">EDF87_10245</name>
</gene>
<sequence length="45" mass="4947">MWEGTRGDKALSGFIRWLESGDGAQYSATFSSRKTHPASPAINVY</sequence>
<evidence type="ECO:0000313" key="2">
    <source>
        <dbReference type="Proteomes" id="UP000295804"/>
    </source>
</evidence>
<dbReference type="AlphaFoldDB" id="A0A4R7VQ41"/>
<reference evidence="1 2" key="1">
    <citation type="submission" date="2019-03" db="EMBL/GenBank/DDBJ databases">
        <title>Genomic analyses of the natural microbiome of Caenorhabditis elegans.</title>
        <authorList>
            <person name="Samuel B."/>
        </authorList>
    </citation>
    <scope>NUCLEOTIDE SEQUENCE [LARGE SCALE GENOMIC DNA]</scope>
    <source>
        <strain evidence="1 2">BIGb0525</strain>
    </source>
</reference>
<name>A0A4R7VQ41_9PSED</name>
<accession>A0A4R7VQ41</accession>
<dbReference type="Proteomes" id="UP000295804">
    <property type="component" value="Unassembled WGS sequence"/>
</dbReference>
<proteinExistence type="predicted"/>